<dbReference type="Pfam" id="PF11380">
    <property type="entry name" value="Stealth_CR2"/>
    <property type="match status" value="1"/>
</dbReference>
<dbReference type="GO" id="GO:0016772">
    <property type="term" value="F:transferase activity, transferring phosphorus-containing groups"/>
    <property type="evidence" value="ECO:0007669"/>
    <property type="project" value="InterPro"/>
</dbReference>
<comment type="similarity">
    <text evidence="1">Belongs to the stealth family.</text>
</comment>
<accession>A0A2V1IQM1</accession>
<evidence type="ECO:0000256" key="2">
    <source>
        <dbReference type="ARBA" id="ARBA00022679"/>
    </source>
</evidence>
<dbReference type="Pfam" id="PF17101">
    <property type="entry name" value="Stealth_CR1"/>
    <property type="match status" value="1"/>
</dbReference>
<feature type="domain" description="Stealth protein CR2 conserved region 2" evidence="4">
    <location>
        <begin position="76"/>
        <end position="178"/>
    </location>
</feature>
<dbReference type="PANTHER" id="PTHR24045:SF0">
    <property type="entry name" value="N-ACETYLGLUCOSAMINE-1-PHOSPHOTRANSFERASE SUBUNITS ALPHA_BETA"/>
    <property type="match status" value="1"/>
</dbReference>
<dbReference type="GO" id="GO:0000271">
    <property type="term" value="P:polysaccharide biosynthetic process"/>
    <property type="evidence" value="ECO:0007669"/>
    <property type="project" value="UniProtKB-KW"/>
</dbReference>
<sequence>MILSLQRTRIEGAQVNIWKDVFRISRNLKNNMKSMKAMEVDLVYLWVNGNDPQWRAKRNATIGRTEDGSAVNCEGRYADNDELKFSLRAVEMYAPWIRRIFIVTDNQVPRWLDVSNPKIRIVDHTEIIPAEYLPTFNSPVIEHLLYRIPGLGEHFLYANDDMFINRPVTPADFFGSDGLPILRLNRRPFRKLTLFLKSKLLKRKISNYNLTIQNSARMVERRYGVYYGGKTHHNIDAYNKSFCRHVFEDVFKDEIEPTLTNHVRSDNDVQRNIYSYAAIAEKQGHLQYVSQKTSFRFHIDNHSHYEKLEKYNPLLFCMNDSQYADQNDRERVTEYLKSRFPKKSGFEK</sequence>
<dbReference type="Proteomes" id="UP000244905">
    <property type="component" value="Unassembled WGS sequence"/>
</dbReference>
<evidence type="ECO:0000256" key="1">
    <source>
        <dbReference type="ARBA" id="ARBA00007583"/>
    </source>
</evidence>
<evidence type="ECO:0000259" key="4">
    <source>
        <dbReference type="Pfam" id="PF11380"/>
    </source>
</evidence>
<feature type="domain" description="Stealth protein CR1 conserved region 1" evidence="5">
    <location>
        <begin position="39"/>
        <end position="63"/>
    </location>
</feature>
<name>A0A2V1IQM1_9BACT</name>
<proteinExistence type="inferred from homology"/>
<gene>
    <name evidence="6" type="ORF">C5O23_03580</name>
</gene>
<keyword evidence="3" id="KW-0270">Exopolysaccharide synthesis</keyword>
<evidence type="ECO:0000259" key="5">
    <source>
        <dbReference type="Pfam" id="PF17101"/>
    </source>
</evidence>
<reference evidence="7" key="1">
    <citation type="submission" date="2018-02" db="EMBL/GenBank/DDBJ databases">
        <authorList>
            <person name="Clavel T."/>
            <person name="Strowig T."/>
        </authorList>
    </citation>
    <scope>NUCLEOTIDE SEQUENCE [LARGE SCALE GENOMIC DNA]</scope>
    <source>
        <strain evidence="7">DSM 103720</strain>
    </source>
</reference>
<keyword evidence="2 6" id="KW-0808">Transferase</keyword>
<protein>
    <submittedName>
        <fullName evidence="6">Glycosyltransferase</fullName>
    </submittedName>
</protein>
<keyword evidence="7" id="KW-1185">Reference proteome</keyword>
<dbReference type="PANTHER" id="PTHR24045">
    <property type="match status" value="1"/>
</dbReference>
<dbReference type="InterPro" id="IPR021520">
    <property type="entry name" value="Stealth_CR2"/>
</dbReference>
<dbReference type="AlphaFoldDB" id="A0A2V1IQM1"/>
<evidence type="ECO:0000313" key="6">
    <source>
        <dbReference type="EMBL" id="PWB03481.1"/>
    </source>
</evidence>
<evidence type="ECO:0000313" key="7">
    <source>
        <dbReference type="Proteomes" id="UP000244905"/>
    </source>
</evidence>
<dbReference type="InterPro" id="IPR047141">
    <property type="entry name" value="Stealth"/>
</dbReference>
<comment type="caution">
    <text evidence="6">The sequence shown here is derived from an EMBL/GenBank/DDBJ whole genome shotgun (WGS) entry which is preliminary data.</text>
</comment>
<dbReference type="EMBL" id="PUEC01000005">
    <property type="protein sequence ID" value="PWB03481.1"/>
    <property type="molecule type" value="Genomic_DNA"/>
</dbReference>
<evidence type="ECO:0000256" key="3">
    <source>
        <dbReference type="ARBA" id="ARBA00023169"/>
    </source>
</evidence>
<organism evidence="6 7">
    <name type="scientific">Duncaniella muris</name>
    <dbReference type="NCBI Taxonomy" id="2094150"/>
    <lineage>
        <taxon>Bacteria</taxon>
        <taxon>Pseudomonadati</taxon>
        <taxon>Bacteroidota</taxon>
        <taxon>Bacteroidia</taxon>
        <taxon>Bacteroidales</taxon>
        <taxon>Muribaculaceae</taxon>
        <taxon>Duncaniella</taxon>
    </lineage>
</organism>
<dbReference type="InterPro" id="IPR031358">
    <property type="entry name" value="Stealth_CR1"/>
</dbReference>